<evidence type="ECO:0000256" key="1">
    <source>
        <dbReference type="SAM" id="MobiDB-lite"/>
    </source>
</evidence>
<dbReference type="RefSeq" id="WP_159965764.1">
    <property type="nucleotide sequence ID" value="NZ_APKE01000026.1"/>
</dbReference>
<feature type="region of interest" description="Disordered" evidence="1">
    <location>
        <begin position="1"/>
        <end position="28"/>
    </location>
</feature>
<evidence type="ECO:0000313" key="3">
    <source>
        <dbReference type="Proteomes" id="UP000698242"/>
    </source>
</evidence>
<comment type="caution">
    <text evidence="2">The sequence shown here is derived from an EMBL/GenBank/DDBJ whole genome shotgun (WGS) entry which is preliminary data.</text>
</comment>
<organism evidence="2 3">
    <name type="scientific">Profundibacterium mesophilum KAUST100406-0324</name>
    <dbReference type="NCBI Taxonomy" id="1037889"/>
    <lineage>
        <taxon>Bacteria</taxon>
        <taxon>Pseudomonadati</taxon>
        <taxon>Pseudomonadota</taxon>
        <taxon>Alphaproteobacteria</taxon>
        <taxon>Rhodobacterales</taxon>
        <taxon>Roseobacteraceae</taxon>
        <taxon>Profundibacterium</taxon>
    </lineage>
</organism>
<dbReference type="EMBL" id="APKE01000026">
    <property type="protein sequence ID" value="KAF0675354.1"/>
    <property type="molecule type" value="Genomic_DNA"/>
</dbReference>
<protein>
    <submittedName>
        <fullName evidence="2">Uncharacterized protein</fullName>
    </submittedName>
</protein>
<dbReference type="Proteomes" id="UP000698242">
    <property type="component" value="Unassembled WGS sequence"/>
</dbReference>
<dbReference type="AlphaFoldDB" id="A0A921NV41"/>
<reference evidence="2" key="1">
    <citation type="submission" date="2013-03" db="EMBL/GenBank/DDBJ databases">
        <title>Genome Sequence of the Profundibacterium mesophilum strain KAUST100406-0324T from Red Sea, a novel genus in the family Rhodobacteraceae.</title>
        <authorList>
            <person name="Essack M."/>
            <person name="Alam I."/>
            <person name="Lafi F."/>
            <person name="Alawi W."/>
            <person name="Kamanu F."/>
            <person name="Al-Suwailem A."/>
            <person name="Lee O.O."/>
            <person name="Xu Y."/>
            <person name="Bajic V."/>
            <person name="Qian P.-Y."/>
            <person name="Archer J."/>
        </authorList>
    </citation>
    <scope>NUCLEOTIDE SEQUENCE</scope>
    <source>
        <strain evidence="2">KAUST100406-0324</strain>
    </source>
</reference>
<proteinExistence type="predicted"/>
<evidence type="ECO:0000313" key="2">
    <source>
        <dbReference type="EMBL" id="KAF0675354.1"/>
    </source>
</evidence>
<keyword evidence="3" id="KW-1185">Reference proteome</keyword>
<gene>
    <name evidence="2" type="ORF">PMES_02244</name>
</gene>
<dbReference type="OrthoDB" id="7873492at2"/>
<accession>A0A921NV41</accession>
<sequence>MKKTPRWMKSVLDEASKPQPNLPWARSAGRVPPAATIVPRLQTAPLRAGSA</sequence>
<name>A0A921NV41_9RHOB</name>